<dbReference type="EMBL" id="CP109495">
    <property type="protein sequence ID" value="WUX50833.1"/>
    <property type="molecule type" value="Genomic_DNA"/>
</dbReference>
<dbReference type="Proteomes" id="UP001432209">
    <property type="component" value="Chromosome"/>
</dbReference>
<organism evidence="1 2">
    <name type="scientific">Streptomyces niveus</name>
    <name type="common">Streptomyces spheroides</name>
    <dbReference type="NCBI Taxonomy" id="193462"/>
    <lineage>
        <taxon>Bacteria</taxon>
        <taxon>Bacillati</taxon>
        <taxon>Actinomycetota</taxon>
        <taxon>Actinomycetes</taxon>
        <taxon>Kitasatosporales</taxon>
        <taxon>Streptomycetaceae</taxon>
        <taxon>Streptomyces</taxon>
    </lineage>
</organism>
<proteinExistence type="predicted"/>
<gene>
    <name evidence="1" type="ORF">OG442_04360</name>
</gene>
<accession>A0ABZ1ZWI8</accession>
<evidence type="ECO:0000313" key="2">
    <source>
        <dbReference type="Proteomes" id="UP001432209"/>
    </source>
</evidence>
<protein>
    <recommendedName>
        <fullName evidence="3">Barstar (barnase inhibitor) domain-containing protein</fullName>
    </recommendedName>
</protein>
<evidence type="ECO:0008006" key="3">
    <source>
        <dbReference type="Google" id="ProtNLM"/>
    </source>
</evidence>
<sequence length="215" mass="24340">MVDGDSSRITFKLWNPVVSIVDGQALCVLDVTTIGECLLDQGNARIMQDFLSAVGVSGVTVVRWRIQRFCTQYYSDYPERPDWRDRLPCTWRVEIGLDGEPGEVGNLGFGPFGVAAWDSTFADEDRDWIRGAERCLIIVEADRDADLRFLREDLHCQYDVVDHSLGSLASIQITIDLGVLNLSLEIGRVDEVISACRDHGIRTRWTQTLHRYFEA</sequence>
<evidence type="ECO:0000313" key="1">
    <source>
        <dbReference type="EMBL" id="WUX50833.1"/>
    </source>
</evidence>
<dbReference type="RefSeq" id="WP_329074476.1">
    <property type="nucleotide sequence ID" value="NZ_CP109495.1"/>
</dbReference>
<reference evidence="1" key="1">
    <citation type="submission" date="2022-10" db="EMBL/GenBank/DDBJ databases">
        <title>The complete genomes of actinobacterial strains from the NBC collection.</title>
        <authorList>
            <person name="Joergensen T.S."/>
            <person name="Alvarez Arevalo M."/>
            <person name="Sterndorff E.B."/>
            <person name="Faurdal D."/>
            <person name="Vuksanovic O."/>
            <person name="Mourched A.-S."/>
            <person name="Charusanti P."/>
            <person name="Shaw S."/>
            <person name="Blin K."/>
            <person name="Weber T."/>
        </authorList>
    </citation>
    <scope>NUCLEOTIDE SEQUENCE</scope>
    <source>
        <strain evidence="1">NBC_01432</strain>
    </source>
</reference>
<keyword evidence="2" id="KW-1185">Reference proteome</keyword>
<name>A0ABZ1ZWI8_STRNV</name>